<feature type="transmembrane region" description="Helical" evidence="1">
    <location>
        <begin position="39"/>
        <end position="60"/>
    </location>
</feature>
<organism evidence="3 4">
    <name type="scientific">Macrolepiota fuliginosa MF-IS2</name>
    <dbReference type="NCBI Taxonomy" id="1400762"/>
    <lineage>
        <taxon>Eukaryota</taxon>
        <taxon>Fungi</taxon>
        <taxon>Dikarya</taxon>
        <taxon>Basidiomycota</taxon>
        <taxon>Agaricomycotina</taxon>
        <taxon>Agaricomycetes</taxon>
        <taxon>Agaricomycetidae</taxon>
        <taxon>Agaricales</taxon>
        <taxon>Agaricineae</taxon>
        <taxon>Agaricaceae</taxon>
        <taxon>Macrolepiota</taxon>
    </lineage>
</organism>
<comment type="caution">
    <text evidence="3">The sequence shown here is derived from an EMBL/GenBank/DDBJ whole genome shotgun (WGS) entry which is preliminary data.</text>
</comment>
<dbReference type="EMBL" id="MU151074">
    <property type="protein sequence ID" value="KAF9452217.1"/>
    <property type="molecule type" value="Genomic_DNA"/>
</dbReference>
<dbReference type="Proteomes" id="UP000807342">
    <property type="component" value="Unassembled WGS sequence"/>
</dbReference>
<keyword evidence="1" id="KW-1133">Transmembrane helix</keyword>
<accession>A0A9P5XKQ6</accession>
<evidence type="ECO:0000259" key="2">
    <source>
        <dbReference type="Pfam" id="PF20152"/>
    </source>
</evidence>
<keyword evidence="1" id="KW-0812">Transmembrane</keyword>
<feature type="transmembrane region" description="Helical" evidence="1">
    <location>
        <begin position="149"/>
        <end position="171"/>
    </location>
</feature>
<feature type="transmembrane region" description="Helical" evidence="1">
    <location>
        <begin position="116"/>
        <end position="137"/>
    </location>
</feature>
<dbReference type="AlphaFoldDB" id="A0A9P5XKQ6"/>
<feature type="transmembrane region" description="Helical" evidence="1">
    <location>
        <begin position="238"/>
        <end position="259"/>
    </location>
</feature>
<keyword evidence="1" id="KW-0472">Membrane</keyword>
<dbReference type="InterPro" id="IPR045339">
    <property type="entry name" value="DUF6534"/>
</dbReference>
<keyword evidence="4" id="KW-1185">Reference proteome</keyword>
<name>A0A9P5XKQ6_9AGAR</name>
<sequence length="354" mass="39307">MSLGYLLTSSPLADQVDIAQVVDTFMEGQHVSLLTGSMLLGYLLNILFFGVLTVQIYIYSLAFSRDTWILKCIVYGVYTIGLLQTILAITDLYVLACVGPNTEGAIYRTPGDFREFGLTWFNMTLSTSLVASVVQWLYAHRIYTISRNFVIVGLIVYLSSLQLIIGIWGSVTFTHMASVPRFEQKEIMITDIGYDANVSVWGPVNVVCGSLIAAYMTYLLVIGKVVISNPQQSFVTRIIQLITETSLVTTSIMIFYSVASIQYDAPLYIFFGLPLGKLHSISLMVMLNNRPMTKDGHSFWGPVTFGVPVGFISKENQGKGTELRLAKYDLEAVGDFVKVDQTKLPGSQRVRKGM</sequence>
<feature type="transmembrane region" description="Helical" evidence="1">
    <location>
        <begin position="204"/>
        <end position="226"/>
    </location>
</feature>
<dbReference type="PANTHER" id="PTHR40465:SF1">
    <property type="entry name" value="DUF6534 DOMAIN-CONTAINING PROTEIN"/>
    <property type="match status" value="1"/>
</dbReference>
<feature type="transmembrane region" description="Helical" evidence="1">
    <location>
        <begin position="72"/>
        <end position="96"/>
    </location>
</feature>
<proteinExistence type="predicted"/>
<protein>
    <recommendedName>
        <fullName evidence="2">DUF6534 domain-containing protein</fullName>
    </recommendedName>
</protein>
<gene>
    <name evidence="3" type="ORF">P691DRAFT_772543</name>
</gene>
<evidence type="ECO:0000313" key="3">
    <source>
        <dbReference type="EMBL" id="KAF9452217.1"/>
    </source>
</evidence>
<dbReference type="Pfam" id="PF20152">
    <property type="entry name" value="DUF6534"/>
    <property type="match status" value="1"/>
</dbReference>
<evidence type="ECO:0000313" key="4">
    <source>
        <dbReference type="Proteomes" id="UP000807342"/>
    </source>
</evidence>
<dbReference type="PANTHER" id="PTHR40465">
    <property type="entry name" value="CHROMOSOME 1, WHOLE GENOME SHOTGUN SEQUENCE"/>
    <property type="match status" value="1"/>
</dbReference>
<evidence type="ECO:0000256" key="1">
    <source>
        <dbReference type="SAM" id="Phobius"/>
    </source>
</evidence>
<feature type="domain" description="DUF6534" evidence="2">
    <location>
        <begin position="206"/>
        <end position="290"/>
    </location>
</feature>
<dbReference type="OrthoDB" id="10581837at2759"/>
<feature type="transmembrane region" description="Helical" evidence="1">
    <location>
        <begin position="265"/>
        <end position="287"/>
    </location>
</feature>
<reference evidence="3" key="1">
    <citation type="submission" date="2020-11" db="EMBL/GenBank/DDBJ databases">
        <authorList>
            <consortium name="DOE Joint Genome Institute"/>
            <person name="Ahrendt S."/>
            <person name="Riley R."/>
            <person name="Andreopoulos W."/>
            <person name="Labutti K."/>
            <person name="Pangilinan J."/>
            <person name="Ruiz-Duenas F.J."/>
            <person name="Barrasa J.M."/>
            <person name="Sanchez-Garcia M."/>
            <person name="Camarero S."/>
            <person name="Miyauchi S."/>
            <person name="Serrano A."/>
            <person name="Linde D."/>
            <person name="Babiker R."/>
            <person name="Drula E."/>
            <person name="Ayuso-Fernandez I."/>
            <person name="Pacheco R."/>
            <person name="Padilla G."/>
            <person name="Ferreira P."/>
            <person name="Barriuso J."/>
            <person name="Kellner H."/>
            <person name="Castanera R."/>
            <person name="Alfaro M."/>
            <person name="Ramirez L."/>
            <person name="Pisabarro A.G."/>
            <person name="Kuo A."/>
            <person name="Tritt A."/>
            <person name="Lipzen A."/>
            <person name="He G."/>
            <person name="Yan M."/>
            <person name="Ng V."/>
            <person name="Cullen D."/>
            <person name="Martin F."/>
            <person name="Rosso M.-N."/>
            <person name="Henrissat B."/>
            <person name="Hibbett D."/>
            <person name="Martinez A.T."/>
            <person name="Grigoriev I.V."/>
        </authorList>
    </citation>
    <scope>NUCLEOTIDE SEQUENCE</scope>
    <source>
        <strain evidence="3">MF-IS2</strain>
    </source>
</reference>